<evidence type="ECO:0000313" key="3">
    <source>
        <dbReference type="Proteomes" id="UP000887578"/>
    </source>
</evidence>
<dbReference type="Gene3D" id="2.130.10.10">
    <property type="entry name" value="YVTN repeat-like/Quinoprotein amine dehydrogenase"/>
    <property type="match status" value="1"/>
</dbReference>
<dbReference type="PANTHER" id="PTHR19853:SF0">
    <property type="entry name" value="WD REPEAT-CONTAINING PROTEIN 3"/>
    <property type="match status" value="1"/>
</dbReference>
<dbReference type="Proteomes" id="UP000887578">
    <property type="component" value="Unplaced"/>
</dbReference>
<dbReference type="GO" id="GO:0030515">
    <property type="term" value="F:snoRNA binding"/>
    <property type="evidence" value="ECO:0007669"/>
    <property type="project" value="TreeGrafter"/>
</dbReference>
<evidence type="ECO:0000313" key="4">
    <source>
        <dbReference type="WBParaSite" id="PDA_v2.g11505.t1"/>
    </source>
</evidence>
<evidence type="ECO:0000256" key="2">
    <source>
        <dbReference type="ARBA" id="ARBA00022737"/>
    </source>
</evidence>
<organism evidence="3 4">
    <name type="scientific">Panagrolaimus davidi</name>
    <dbReference type="NCBI Taxonomy" id="227884"/>
    <lineage>
        <taxon>Eukaryota</taxon>
        <taxon>Metazoa</taxon>
        <taxon>Ecdysozoa</taxon>
        <taxon>Nematoda</taxon>
        <taxon>Chromadorea</taxon>
        <taxon>Rhabditida</taxon>
        <taxon>Tylenchina</taxon>
        <taxon>Panagrolaimomorpha</taxon>
        <taxon>Panagrolaimoidea</taxon>
        <taxon>Panagrolaimidae</taxon>
        <taxon>Panagrolaimus</taxon>
    </lineage>
</organism>
<accession>A0A914P145</accession>
<keyword evidence="1" id="KW-0853">WD repeat</keyword>
<dbReference type="InterPro" id="IPR051570">
    <property type="entry name" value="TBC1_cilium_biogenesis"/>
</dbReference>
<dbReference type="GO" id="GO:0032040">
    <property type="term" value="C:small-subunit processome"/>
    <property type="evidence" value="ECO:0007669"/>
    <property type="project" value="TreeGrafter"/>
</dbReference>
<dbReference type="GO" id="GO:0034388">
    <property type="term" value="C:Pwp2p-containing subcomplex of 90S preribosome"/>
    <property type="evidence" value="ECO:0007669"/>
    <property type="project" value="TreeGrafter"/>
</dbReference>
<keyword evidence="2" id="KW-0677">Repeat</keyword>
<evidence type="ECO:0000256" key="1">
    <source>
        <dbReference type="ARBA" id="ARBA00022574"/>
    </source>
</evidence>
<dbReference type="InterPro" id="IPR015943">
    <property type="entry name" value="WD40/YVTN_repeat-like_dom_sf"/>
</dbReference>
<dbReference type="InterPro" id="IPR036322">
    <property type="entry name" value="WD40_repeat_dom_sf"/>
</dbReference>
<dbReference type="AlphaFoldDB" id="A0A914P145"/>
<sequence>MKVKNIDTSVRFWDVSSHSCFCTISESISEIYGFALIRNDQLLVVGSAETELIVYELNWLNQIKEDEELENSNEKNNQTKKRKLISEPLVGSDLIEEDIDQGNVKVK</sequence>
<protein>
    <submittedName>
        <fullName evidence="4">Uncharacterized protein</fullName>
    </submittedName>
</protein>
<keyword evidence="3" id="KW-1185">Reference proteome</keyword>
<dbReference type="WBParaSite" id="PDA_v2.g11505.t1">
    <property type="protein sequence ID" value="PDA_v2.g11505.t1"/>
    <property type="gene ID" value="PDA_v2.g11505"/>
</dbReference>
<dbReference type="GO" id="GO:0030490">
    <property type="term" value="P:maturation of SSU-rRNA"/>
    <property type="evidence" value="ECO:0007669"/>
    <property type="project" value="TreeGrafter"/>
</dbReference>
<dbReference type="PANTHER" id="PTHR19853">
    <property type="entry name" value="WD REPEAT CONTAINING PROTEIN 3 WDR3"/>
    <property type="match status" value="1"/>
</dbReference>
<dbReference type="SUPFAM" id="SSF50978">
    <property type="entry name" value="WD40 repeat-like"/>
    <property type="match status" value="1"/>
</dbReference>
<proteinExistence type="predicted"/>
<name>A0A914P145_9BILA</name>
<reference evidence="4" key="1">
    <citation type="submission" date="2022-11" db="UniProtKB">
        <authorList>
            <consortium name="WormBaseParasite"/>
        </authorList>
    </citation>
    <scope>IDENTIFICATION</scope>
</reference>